<dbReference type="EMBL" id="JAPHEH010000001">
    <property type="protein sequence ID" value="MDG4476006.1"/>
    <property type="molecule type" value="Genomic_DNA"/>
</dbReference>
<dbReference type="NCBIfam" id="TIGR00022">
    <property type="entry name" value="YhcH/YjgK/YiaL family protein"/>
    <property type="match status" value="1"/>
</dbReference>
<comment type="caution">
    <text evidence="1">The sequence shown here is derived from an EMBL/GenBank/DDBJ whole genome shotgun (WGS) entry which is preliminary data.</text>
</comment>
<organism evidence="1 2">
    <name type="scientific">Thiovibrio frasassiensis</name>
    <dbReference type="NCBI Taxonomy" id="2984131"/>
    <lineage>
        <taxon>Bacteria</taxon>
        <taxon>Pseudomonadati</taxon>
        <taxon>Thermodesulfobacteriota</taxon>
        <taxon>Desulfobulbia</taxon>
        <taxon>Desulfobulbales</taxon>
        <taxon>Thiovibrionaceae</taxon>
        <taxon>Thiovibrio</taxon>
    </lineage>
</organism>
<dbReference type="SUPFAM" id="SSF51197">
    <property type="entry name" value="Clavaminate synthase-like"/>
    <property type="match status" value="1"/>
</dbReference>
<dbReference type="InterPro" id="IPR037012">
    <property type="entry name" value="NanQ/TabA/YiaL_sf"/>
</dbReference>
<protein>
    <submittedName>
        <fullName evidence="1">YhcH/YjgK/YiaL family protein</fullName>
    </submittedName>
</protein>
<dbReference type="Gene3D" id="2.60.120.370">
    <property type="entry name" value="YhcH/YjgK/YiaL"/>
    <property type="match status" value="1"/>
</dbReference>
<reference evidence="1" key="1">
    <citation type="journal article" date="2022" name="bioRxiv">
        <title>Thiovibrio frasassiensisgen. nov., sp. nov., an autotrophic, elemental sulfur disproportionating bacterium isolated from sulfidic karst sediment, and proposal of Thiovibrionaceae fam. nov.</title>
        <authorList>
            <person name="Aronson H."/>
            <person name="Thomas C."/>
            <person name="Bhattacharyya M."/>
            <person name="Eckstein S."/>
            <person name="Jensen S."/>
            <person name="Barco R."/>
            <person name="Macalady J."/>
            <person name="Amend J."/>
        </authorList>
    </citation>
    <scope>NUCLEOTIDE SEQUENCE</scope>
    <source>
        <strain evidence="1">RS19-109</strain>
    </source>
</reference>
<proteinExistence type="predicted"/>
<evidence type="ECO:0000313" key="2">
    <source>
        <dbReference type="Proteomes" id="UP001154240"/>
    </source>
</evidence>
<sequence length="160" mass="18064">MIVDRLANYNSYPFGNPWQLAFDFLLSLKPDAEEKKYPLQGDDLFAIVMRYETCSPETAEIEAHRKYLDIQMVITGDEGIGWSPADALEIAVPYDASLDAELYKHPRQGLLRVDLFPGDFMALFPHDAHMPSLMTGEAPVFTKKVVVKIGMHLLSGYPRT</sequence>
<gene>
    <name evidence="1" type="ORF">OLX77_07525</name>
</gene>
<dbReference type="AlphaFoldDB" id="A0A9X4MGP5"/>
<dbReference type="PANTHER" id="PTHR34986:SF1">
    <property type="entry name" value="PROTEIN YIAL"/>
    <property type="match status" value="1"/>
</dbReference>
<dbReference type="Pfam" id="PF04074">
    <property type="entry name" value="DUF386"/>
    <property type="match status" value="1"/>
</dbReference>
<dbReference type="RefSeq" id="WP_307632975.1">
    <property type="nucleotide sequence ID" value="NZ_JAPHEH010000001.1"/>
</dbReference>
<dbReference type="InterPro" id="IPR004375">
    <property type="entry name" value="NanQ/TabA/YiaL"/>
</dbReference>
<name>A0A9X4MGP5_9BACT</name>
<reference evidence="1" key="2">
    <citation type="submission" date="2022-10" db="EMBL/GenBank/DDBJ databases">
        <authorList>
            <person name="Aronson H.S."/>
        </authorList>
    </citation>
    <scope>NUCLEOTIDE SEQUENCE</scope>
    <source>
        <strain evidence="1">RS19-109</strain>
    </source>
</reference>
<accession>A0A9X4MGP5</accession>
<evidence type="ECO:0000313" key="1">
    <source>
        <dbReference type="EMBL" id="MDG4476006.1"/>
    </source>
</evidence>
<dbReference type="PANTHER" id="PTHR34986">
    <property type="entry name" value="EVOLVED BETA-GALACTOSIDASE SUBUNIT BETA"/>
    <property type="match status" value="1"/>
</dbReference>
<dbReference type="Proteomes" id="UP001154240">
    <property type="component" value="Unassembled WGS sequence"/>
</dbReference>
<dbReference type="GO" id="GO:0005829">
    <property type="term" value="C:cytosol"/>
    <property type="evidence" value="ECO:0007669"/>
    <property type="project" value="TreeGrafter"/>
</dbReference>
<keyword evidence="2" id="KW-1185">Reference proteome</keyword>